<dbReference type="Proteomes" id="UP000778970">
    <property type="component" value="Unassembled WGS sequence"/>
</dbReference>
<keyword evidence="2" id="KW-0479">Metal-binding</keyword>
<dbReference type="GO" id="GO:0008233">
    <property type="term" value="F:peptidase activity"/>
    <property type="evidence" value="ECO:0007669"/>
    <property type="project" value="UniProtKB-KW"/>
</dbReference>
<dbReference type="RefSeq" id="WP_027289311.1">
    <property type="nucleotide sequence ID" value="NZ_NRRE01000017.1"/>
</dbReference>
<gene>
    <name evidence="5" type="ORF">CKO21_04155</name>
</gene>
<organism evidence="5 6">
    <name type="scientific">Rhodovibrio salinarum</name>
    <dbReference type="NCBI Taxonomy" id="1087"/>
    <lineage>
        <taxon>Bacteria</taxon>
        <taxon>Pseudomonadati</taxon>
        <taxon>Pseudomonadota</taxon>
        <taxon>Alphaproteobacteria</taxon>
        <taxon>Rhodospirillales</taxon>
        <taxon>Rhodovibrionaceae</taxon>
        <taxon>Rhodovibrio</taxon>
    </lineage>
</organism>
<dbReference type="InterPro" id="IPR002933">
    <property type="entry name" value="Peptidase_M20"/>
</dbReference>
<comment type="caution">
    <text evidence="5">The sequence shown here is derived from an EMBL/GenBank/DDBJ whole genome shotgun (WGS) entry which is preliminary data.</text>
</comment>
<dbReference type="Pfam" id="PF07687">
    <property type="entry name" value="M20_dimer"/>
    <property type="match status" value="1"/>
</dbReference>
<dbReference type="NCBIfam" id="NF006053">
    <property type="entry name" value="PRK08201.1"/>
    <property type="match status" value="1"/>
</dbReference>
<dbReference type="Gene3D" id="3.30.70.360">
    <property type="match status" value="1"/>
</dbReference>
<reference evidence="5" key="1">
    <citation type="submission" date="2017-08" db="EMBL/GenBank/DDBJ databases">
        <authorList>
            <person name="Imhoff J.F."/>
            <person name="Rahn T."/>
            <person name="Kuenzel S."/>
            <person name="Neulinger S.C."/>
        </authorList>
    </citation>
    <scope>NUCLEOTIDE SEQUENCE</scope>
    <source>
        <strain evidence="5">DSM 9154</strain>
    </source>
</reference>
<keyword evidence="3" id="KW-0378">Hydrolase</keyword>
<dbReference type="NCBIfam" id="NF005914">
    <property type="entry name" value="PRK07907.1"/>
    <property type="match status" value="1"/>
</dbReference>
<evidence type="ECO:0000256" key="2">
    <source>
        <dbReference type="ARBA" id="ARBA00022723"/>
    </source>
</evidence>
<reference evidence="5" key="2">
    <citation type="journal article" date="2020" name="Microorganisms">
        <title>Osmotic Adaptation and Compatible Solute Biosynthesis of Phototrophic Bacteria as Revealed from Genome Analyses.</title>
        <authorList>
            <person name="Imhoff J.F."/>
            <person name="Rahn T."/>
            <person name="Kunzel S."/>
            <person name="Keller A."/>
            <person name="Neulinger S.C."/>
        </authorList>
    </citation>
    <scope>NUCLEOTIDE SEQUENCE</scope>
    <source>
        <strain evidence="5">DSM 9154</strain>
    </source>
</reference>
<evidence type="ECO:0000259" key="4">
    <source>
        <dbReference type="Pfam" id="PF07687"/>
    </source>
</evidence>
<keyword evidence="6" id="KW-1185">Reference proteome</keyword>
<dbReference type="GO" id="GO:0006508">
    <property type="term" value="P:proteolysis"/>
    <property type="evidence" value="ECO:0007669"/>
    <property type="project" value="UniProtKB-KW"/>
</dbReference>
<proteinExistence type="predicted"/>
<accession>A0A934UZI2</accession>
<dbReference type="PANTHER" id="PTHR43270">
    <property type="entry name" value="BETA-ALA-HIS DIPEPTIDASE"/>
    <property type="match status" value="1"/>
</dbReference>
<evidence type="ECO:0000256" key="1">
    <source>
        <dbReference type="ARBA" id="ARBA00022670"/>
    </source>
</evidence>
<dbReference type="Gene3D" id="3.40.630.10">
    <property type="entry name" value="Zn peptidases"/>
    <property type="match status" value="1"/>
</dbReference>
<dbReference type="NCBIfam" id="NF006579">
    <property type="entry name" value="PRK09104.1"/>
    <property type="match status" value="1"/>
</dbReference>
<name>A0A934UZI2_9PROT</name>
<protein>
    <recommendedName>
        <fullName evidence="4">Peptidase M20 dimerisation domain-containing protein</fullName>
    </recommendedName>
</protein>
<feature type="domain" description="Peptidase M20 dimerisation" evidence="4">
    <location>
        <begin position="210"/>
        <end position="366"/>
    </location>
</feature>
<dbReference type="InterPro" id="IPR011650">
    <property type="entry name" value="Peptidase_M20_dimer"/>
</dbReference>
<evidence type="ECO:0000313" key="6">
    <source>
        <dbReference type="Proteomes" id="UP000778970"/>
    </source>
</evidence>
<dbReference type="EMBL" id="NRRE01000017">
    <property type="protein sequence ID" value="MBK1696434.1"/>
    <property type="molecule type" value="Genomic_DNA"/>
</dbReference>
<dbReference type="GO" id="GO:0046872">
    <property type="term" value="F:metal ion binding"/>
    <property type="evidence" value="ECO:0007669"/>
    <property type="project" value="UniProtKB-KW"/>
</dbReference>
<dbReference type="AlphaFoldDB" id="A0A934UZI2"/>
<sequence length="477" mass="51485">MSDGVSTRLQPVLDHLNADFDNALKRWQDFLRIPSVSTDPAYNDKAREAGQWLVDQLTEIGFTAELRDTTGHPMVVAHHPGPGDASGAPHLLYYGHYDVQPPDPVELWDSGPFDPQIVDGPRGRRMVARGAVDDKGQLMTFVEAFRAWQAVHGTLPVAVTAFFEGEEETGSPSLVPFLKANAEELQADVAVVSDTGSWDVDTPAITTQLRGMLYTEVTVTGPSHDLHSGLYGGVAPNPANALTRVLGELHDAQGRIQIPGFYDAVADPDAETLRQWHELGLDEEAVLGGIGVPASSGEQDRPFLERLWSRPTADINGIWGGYTGAGSKTVIPSQAAAKISFRLVPDQDPDAVLAGFRTFIAERLHPGCSFELHTHNGSPAIKVPTDSPYLQAARDALADVYGKTPVNIGSGGSIPVVGEFKDVLSIDTLLMGFGLDDDRMHSPNEKFELACFDNGMKAHAALLERMRTLAAQRDAAE</sequence>
<evidence type="ECO:0000313" key="5">
    <source>
        <dbReference type="EMBL" id="MBK1696434.1"/>
    </source>
</evidence>
<keyword evidence="1" id="KW-0645">Protease</keyword>
<evidence type="ECO:0000256" key="3">
    <source>
        <dbReference type="ARBA" id="ARBA00022801"/>
    </source>
</evidence>
<dbReference type="PANTHER" id="PTHR43270:SF12">
    <property type="entry name" value="SUCCINYL-DIAMINOPIMELATE DESUCCINYLASE"/>
    <property type="match status" value="1"/>
</dbReference>
<dbReference type="SUPFAM" id="SSF53187">
    <property type="entry name" value="Zn-dependent exopeptidases"/>
    <property type="match status" value="1"/>
</dbReference>
<dbReference type="InterPro" id="IPR051458">
    <property type="entry name" value="Cyt/Met_Dipeptidase"/>
</dbReference>
<dbReference type="Pfam" id="PF01546">
    <property type="entry name" value="Peptidase_M20"/>
    <property type="match status" value="1"/>
</dbReference>